<dbReference type="EMBL" id="JACHJC010000001">
    <property type="protein sequence ID" value="MBB5111677.1"/>
    <property type="molecule type" value="Genomic_DNA"/>
</dbReference>
<dbReference type="SUPFAM" id="SSF47203">
    <property type="entry name" value="Acyl-CoA dehydrogenase C-terminal domain-like"/>
    <property type="match status" value="1"/>
</dbReference>
<gene>
    <name evidence="9" type="ORF">FHU28_001516</name>
</gene>
<dbReference type="InterPro" id="IPR009100">
    <property type="entry name" value="AcylCoA_DH/oxidase_NM_dom_sf"/>
</dbReference>
<dbReference type="InterPro" id="IPR006091">
    <property type="entry name" value="Acyl-CoA_Oxase/DH_mid-dom"/>
</dbReference>
<dbReference type="InterPro" id="IPR046373">
    <property type="entry name" value="Acyl-CoA_Oxase/DH_mid-dom_sf"/>
</dbReference>
<dbReference type="PANTHER" id="PTHR43884:SF12">
    <property type="entry name" value="ISOVALERYL-COA DEHYDROGENASE, MITOCHONDRIAL-RELATED"/>
    <property type="match status" value="1"/>
</dbReference>
<reference evidence="9 10" key="1">
    <citation type="submission" date="2020-08" db="EMBL/GenBank/DDBJ databases">
        <title>Sequencing the genomes of 1000 actinobacteria strains.</title>
        <authorList>
            <person name="Klenk H.-P."/>
        </authorList>
    </citation>
    <scope>NUCLEOTIDE SEQUENCE [LARGE SCALE GENOMIC DNA]</scope>
    <source>
        <strain evidence="9 10">DSM 43036</strain>
    </source>
</reference>
<dbReference type="InterPro" id="IPR009075">
    <property type="entry name" value="AcylCo_DH/oxidase_C"/>
</dbReference>
<dbReference type="Pfam" id="PF02771">
    <property type="entry name" value="Acyl-CoA_dh_N"/>
    <property type="match status" value="1"/>
</dbReference>
<evidence type="ECO:0000256" key="1">
    <source>
        <dbReference type="ARBA" id="ARBA00001974"/>
    </source>
</evidence>
<dbReference type="Pfam" id="PF00441">
    <property type="entry name" value="Acyl-CoA_dh_1"/>
    <property type="match status" value="1"/>
</dbReference>
<protein>
    <submittedName>
        <fullName evidence="9">Alkylation response protein AidB-like acyl-CoA dehydrogenase</fullName>
    </submittedName>
</protein>
<comment type="similarity">
    <text evidence="2 5">Belongs to the acyl-CoA dehydrogenase family.</text>
</comment>
<evidence type="ECO:0000313" key="10">
    <source>
        <dbReference type="Proteomes" id="UP000618986"/>
    </source>
</evidence>
<dbReference type="Gene3D" id="1.10.540.10">
    <property type="entry name" value="Acyl-CoA dehydrogenase/oxidase, N-terminal domain"/>
    <property type="match status" value="1"/>
</dbReference>
<feature type="domain" description="Acyl-CoA dehydrogenase/oxidase N-terminal" evidence="8">
    <location>
        <begin position="14"/>
        <end position="124"/>
    </location>
</feature>
<dbReference type="PIRSF" id="PIRSF016578">
    <property type="entry name" value="HsaA"/>
    <property type="match status" value="1"/>
</dbReference>
<dbReference type="PANTHER" id="PTHR43884">
    <property type="entry name" value="ACYL-COA DEHYDROGENASE"/>
    <property type="match status" value="1"/>
</dbReference>
<evidence type="ECO:0000259" key="6">
    <source>
        <dbReference type="Pfam" id="PF00441"/>
    </source>
</evidence>
<dbReference type="InterPro" id="IPR037069">
    <property type="entry name" value="AcylCoA_DH/ox_N_sf"/>
</dbReference>
<dbReference type="InterPro" id="IPR036250">
    <property type="entry name" value="AcylCo_DH-like_C"/>
</dbReference>
<dbReference type="InterPro" id="IPR013786">
    <property type="entry name" value="AcylCoA_DH/ox_N"/>
</dbReference>
<evidence type="ECO:0000256" key="5">
    <source>
        <dbReference type="RuleBase" id="RU362125"/>
    </source>
</evidence>
<evidence type="ECO:0000256" key="2">
    <source>
        <dbReference type="ARBA" id="ARBA00009347"/>
    </source>
</evidence>
<dbReference type="Pfam" id="PF02770">
    <property type="entry name" value="Acyl-CoA_dh_M"/>
    <property type="match status" value="1"/>
</dbReference>
<dbReference type="PROSITE" id="PS00073">
    <property type="entry name" value="ACYL_COA_DH_2"/>
    <property type="match status" value="1"/>
</dbReference>
<dbReference type="PROSITE" id="PS00072">
    <property type="entry name" value="ACYL_COA_DH_1"/>
    <property type="match status" value="1"/>
</dbReference>
<name>A0ABR6M8G0_MICEC</name>
<dbReference type="RefSeq" id="WP_184682223.1">
    <property type="nucleotide sequence ID" value="NZ_JACHJC010000001.1"/>
</dbReference>
<comment type="cofactor">
    <cofactor evidence="1 5">
        <name>FAD</name>
        <dbReference type="ChEBI" id="CHEBI:57692"/>
    </cofactor>
</comment>
<keyword evidence="5" id="KW-0560">Oxidoreductase</keyword>
<feature type="domain" description="Acyl-CoA oxidase/dehydrogenase middle" evidence="7">
    <location>
        <begin position="129"/>
        <end position="223"/>
    </location>
</feature>
<dbReference type="InterPro" id="IPR006089">
    <property type="entry name" value="Acyl-CoA_DH_CS"/>
</dbReference>
<keyword evidence="3 5" id="KW-0285">Flavoprotein</keyword>
<evidence type="ECO:0000313" key="9">
    <source>
        <dbReference type="EMBL" id="MBB5111677.1"/>
    </source>
</evidence>
<keyword evidence="10" id="KW-1185">Reference proteome</keyword>
<feature type="domain" description="Acyl-CoA dehydrogenase/oxidase C-terminal" evidence="6">
    <location>
        <begin position="235"/>
        <end position="385"/>
    </location>
</feature>
<organism evidence="9 10">
    <name type="scientific">Micromonospora echinospora</name>
    <name type="common">Micromonospora purpurea</name>
    <dbReference type="NCBI Taxonomy" id="1877"/>
    <lineage>
        <taxon>Bacteria</taxon>
        <taxon>Bacillati</taxon>
        <taxon>Actinomycetota</taxon>
        <taxon>Actinomycetes</taxon>
        <taxon>Micromonosporales</taxon>
        <taxon>Micromonosporaceae</taxon>
        <taxon>Micromonospora</taxon>
    </lineage>
</organism>
<dbReference type="Proteomes" id="UP000618986">
    <property type="component" value="Unassembled WGS sequence"/>
</dbReference>
<keyword evidence="4 5" id="KW-0274">FAD</keyword>
<dbReference type="Gene3D" id="2.40.110.10">
    <property type="entry name" value="Butyryl-CoA Dehydrogenase, subunit A, domain 2"/>
    <property type="match status" value="1"/>
</dbReference>
<evidence type="ECO:0000259" key="7">
    <source>
        <dbReference type="Pfam" id="PF02770"/>
    </source>
</evidence>
<dbReference type="SUPFAM" id="SSF56645">
    <property type="entry name" value="Acyl-CoA dehydrogenase NM domain-like"/>
    <property type="match status" value="1"/>
</dbReference>
<accession>A0ABR6M8G0</accession>
<dbReference type="Gene3D" id="1.20.140.10">
    <property type="entry name" value="Butyryl-CoA Dehydrogenase, subunit A, domain 3"/>
    <property type="match status" value="1"/>
</dbReference>
<evidence type="ECO:0000256" key="4">
    <source>
        <dbReference type="ARBA" id="ARBA00022827"/>
    </source>
</evidence>
<dbReference type="GeneID" id="300292106"/>
<comment type="caution">
    <text evidence="9">The sequence shown here is derived from an EMBL/GenBank/DDBJ whole genome shotgun (WGS) entry which is preliminary data.</text>
</comment>
<sequence>MAAEQSFDVYRLPEEHEAIREAVREVCAAKVAPHAAEADETGEFPKASYEALRAADFHAPHIPVEYGGAGADALATAIVIEEVARACASSSLIPAVNKLGTMPLLLAGSEELKRKYLTPVAAGEGMFSYCLSEPEAGSDAAAMTTKAVRDGDHWVLNGVKRWITNAGVSEYYTVFAVTDPTARSKGISAFVVEKSDPGVSFGAPEKKLGIKGSPTREVYFDNVRIPADRMIGAEGTGFATAMKTLDHTRVTIAAQAVGIAQGALDYAKGYVQERKQFGKPVAEFQGIQFMLADMGMKLEAARQLTYAAAGKSERGDADLTYFGAAAKCFASDAAMEITTDAVQLLGGYGYTRDYPVERMMRDAKITQIYEGTNQVQRIVMARQLLKG</sequence>
<evidence type="ECO:0000256" key="3">
    <source>
        <dbReference type="ARBA" id="ARBA00022630"/>
    </source>
</evidence>
<evidence type="ECO:0000259" key="8">
    <source>
        <dbReference type="Pfam" id="PF02771"/>
    </source>
</evidence>
<proteinExistence type="inferred from homology"/>